<dbReference type="PANTHER" id="PTHR37560">
    <property type="entry name" value="UPF0210 PROTEIN SPR0218"/>
    <property type="match status" value="1"/>
</dbReference>
<proteinExistence type="predicted"/>
<comment type="caution">
    <text evidence="1">The sequence shown here is derived from an EMBL/GenBank/DDBJ whole genome shotgun (WGS) entry which is preliminary data.</text>
</comment>
<evidence type="ECO:0008006" key="3">
    <source>
        <dbReference type="Google" id="ProtNLM"/>
    </source>
</evidence>
<gene>
    <name evidence="1" type="ORF">Phou_092080</name>
</gene>
<reference evidence="1 2" key="1">
    <citation type="submission" date="2020-03" db="EMBL/GenBank/DDBJ databases">
        <title>Whole genome shotgun sequence of Phytohabitans houttuyneae NBRC 108639.</title>
        <authorList>
            <person name="Komaki H."/>
            <person name="Tamura T."/>
        </authorList>
    </citation>
    <scope>NUCLEOTIDE SEQUENCE [LARGE SCALE GENOMIC DNA]</scope>
    <source>
        <strain evidence="1 2">NBRC 108639</strain>
    </source>
</reference>
<dbReference type="AlphaFoldDB" id="A0A6V8KQY3"/>
<dbReference type="Gene3D" id="3.20.70.20">
    <property type="match status" value="1"/>
</dbReference>
<name>A0A6V8KQY3_9ACTN</name>
<dbReference type="SUPFAM" id="SSF51998">
    <property type="entry name" value="PFL-like glycyl radical enzymes"/>
    <property type="match status" value="1"/>
</dbReference>
<dbReference type="Pfam" id="PF05167">
    <property type="entry name" value="DUF711"/>
    <property type="match status" value="1"/>
</dbReference>
<accession>A0A6V8KQY3</accession>
<dbReference type="Proteomes" id="UP000482800">
    <property type="component" value="Unassembled WGS sequence"/>
</dbReference>
<dbReference type="RefSeq" id="WP_281365181.1">
    <property type="nucleotide sequence ID" value="NZ_BAABGO010000014.1"/>
</dbReference>
<dbReference type="EMBL" id="BLPF01000004">
    <property type="protein sequence ID" value="GFJ85028.1"/>
    <property type="molecule type" value="Genomic_DNA"/>
</dbReference>
<dbReference type="PANTHER" id="PTHR37560:SF2">
    <property type="entry name" value="DUF711 DOMAIN-CONTAINING PROTEIN"/>
    <property type="match status" value="1"/>
</dbReference>
<evidence type="ECO:0000313" key="2">
    <source>
        <dbReference type="Proteomes" id="UP000482800"/>
    </source>
</evidence>
<protein>
    <recommendedName>
        <fullName evidence="3">DUF711 family protein</fullName>
    </recommendedName>
</protein>
<organism evidence="1 2">
    <name type="scientific">Phytohabitans houttuyneae</name>
    <dbReference type="NCBI Taxonomy" id="1076126"/>
    <lineage>
        <taxon>Bacteria</taxon>
        <taxon>Bacillati</taxon>
        <taxon>Actinomycetota</taxon>
        <taxon>Actinomycetes</taxon>
        <taxon>Micromonosporales</taxon>
        <taxon>Micromonosporaceae</taxon>
    </lineage>
</organism>
<evidence type="ECO:0000313" key="1">
    <source>
        <dbReference type="EMBL" id="GFJ85028.1"/>
    </source>
</evidence>
<reference evidence="1 2" key="2">
    <citation type="submission" date="2020-03" db="EMBL/GenBank/DDBJ databases">
        <authorList>
            <person name="Ichikawa N."/>
            <person name="Kimura A."/>
            <person name="Kitahashi Y."/>
            <person name="Uohara A."/>
        </authorList>
    </citation>
    <scope>NUCLEOTIDE SEQUENCE [LARGE SCALE GENOMIC DNA]</scope>
    <source>
        <strain evidence="1 2">NBRC 108639</strain>
    </source>
</reference>
<keyword evidence="2" id="KW-1185">Reference proteome</keyword>
<sequence>MNSDIVRTITLGLADRHPLDASVVEQAKWTLDQARNSLEMAGFTVQTIRLSTRPVLHDLRDWHNEARSRYLRDFHDVVRDAGLEFCSLGIAGATSSCEDIAWLGDALVQHPAFSGSVQLATRNHGVDFDRCVAVAEVVRRLSQESEEGFGNFRFAGVAMMSHGCPFFPAASHGVGPTGLTVGLQSASAVVAALSSGCSIAEVPELVRRTLIAHAGPVVTALAKFGADHGVGFDGIDLSPAPLGHDSLAAAFEAFGLEFFGSAGTLSLAAALTEGIQTTGLPTRGYNGLMLAVLEDSILGQRWAQRLVDIDKLLYYSAVCGTGLDALPLAGDVSVGSLARVLSDIGTLAVRLAKPLSGRLMPVPGKRDGEMTTFRSPYVTNTVIHGLAAPPTLIGDA</sequence>
<dbReference type="InterPro" id="IPR007841">
    <property type="entry name" value="UPF0210"/>
</dbReference>